<dbReference type="PANTHER" id="PTHR30055">
    <property type="entry name" value="HTH-TYPE TRANSCRIPTIONAL REGULATOR RUTR"/>
    <property type="match status" value="1"/>
</dbReference>
<evidence type="ECO:0000259" key="5">
    <source>
        <dbReference type="PROSITE" id="PS50977"/>
    </source>
</evidence>
<keyword evidence="1" id="KW-0805">Transcription regulation</keyword>
<feature type="DNA-binding region" description="H-T-H motif" evidence="4">
    <location>
        <begin position="30"/>
        <end position="49"/>
    </location>
</feature>
<accession>A0ABW2ZP26</accession>
<proteinExistence type="predicted"/>
<sequence>MPRSTATATRDRMLDAGAVEILARGYAGATLSSIAARVGVTKGALTYHFPSKVDFATAMLDHLRKVHADTREAVRAEGLRGLRGQLTLQVRIGIRMTTDLVFAAAHTLVVTPSTGVTTIPPVLLDMSVAYAAHLQEAIDDGELPATTDANAAGEDIVIGQIGTFVFLSRQPDRSPQPPYRVTRHLLTALGAREVDRLVDQVLAAESAPRGDVRMPRPAP</sequence>
<evidence type="ECO:0000256" key="3">
    <source>
        <dbReference type="ARBA" id="ARBA00023163"/>
    </source>
</evidence>
<dbReference type="Gene3D" id="1.10.357.10">
    <property type="entry name" value="Tetracycline Repressor, domain 2"/>
    <property type="match status" value="1"/>
</dbReference>
<dbReference type="SUPFAM" id="SSF48498">
    <property type="entry name" value="Tetracyclin repressor-like, C-terminal domain"/>
    <property type="match status" value="1"/>
</dbReference>
<dbReference type="EMBL" id="JBHTIM010000001">
    <property type="protein sequence ID" value="MFD0780344.1"/>
    <property type="molecule type" value="Genomic_DNA"/>
</dbReference>
<dbReference type="Pfam" id="PF00440">
    <property type="entry name" value="TetR_N"/>
    <property type="match status" value="1"/>
</dbReference>
<protein>
    <submittedName>
        <fullName evidence="6">TetR family transcriptional regulator</fullName>
    </submittedName>
</protein>
<dbReference type="RefSeq" id="WP_378750846.1">
    <property type="nucleotide sequence ID" value="NZ_JBHSSV010000003.1"/>
</dbReference>
<dbReference type="SUPFAM" id="SSF46689">
    <property type="entry name" value="Homeodomain-like"/>
    <property type="match status" value="1"/>
</dbReference>
<dbReference type="InterPro" id="IPR001647">
    <property type="entry name" value="HTH_TetR"/>
</dbReference>
<evidence type="ECO:0000256" key="4">
    <source>
        <dbReference type="PROSITE-ProRule" id="PRU00335"/>
    </source>
</evidence>
<name>A0ABW2ZP26_9MICO</name>
<keyword evidence="7" id="KW-1185">Reference proteome</keyword>
<gene>
    <name evidence="6" type="ORF">ACFQZV_03390</name>
</gene>
<dbReference type="InterPro" id="IPR050109">
    <property type="entry name" value="HTH-type_TetR-like_transc_reg"/>
</dbReference>
<organism evidence="6 7">
    <name type="scientific">Microbacterium koreense</name>
    <dbReference type="NCBI Taxonomy" id="323761"/>
    <lineage>
        <taxon>Bacteria</taxon>
        <taxon>Bacillati</taxon>
        <taxon>Actinomycetota</taxon>
        <taxon>Actinomycetes</taxon>
        <taxon>Micrococcales</taxon>
        <taxon>Microbacteriaceae</taxon>
        <taxon>Microbacterium</taxon>
    </lineage>
</organism>
<keyword evidence="2 4" id="KW-0238">DNA-binding</keyword>
<dbReference type="PROSITE" id="PS50977">
    <property type="entry name" value="HTH_TETR_2"/>
    <property type="match status" value="1"/>
</dbReference>
<feature type="domain" description="HTH tetR-type" evidence="5">
    <location>
        <begin position="7"/>
        <end position="67"/>
    </location>
</feature>
<evidence type="ECO:0000313" key="6">
    <source>
        <dbReference type="EMBL" id="MFD0780344.1"/>
    </source>
</evidence>
<dbReference type="InterPro" id="IPR009057">
    <property type="entry name" value="Homeodomain-like_sf"/>
</dbReference>
<keyword evidence="3" id="KW-0804">Transcription</keyword>
<dbReference type="PANTHER" id="PTHR30055:SF234">
    <property type="entry name" value="HTH-TYPE TRANSCRIPTIONAL REGULATOR BETI"/>
    <property type="match status" value="1"/>
</dbReference>
<comment type="caution">
    <text evidence="6">The sequence shown here is derived from an EMBL/GenBank/DDBJ whole genome shotgun (WGS) entry which is preliminary data.</text>
</comment>
<evidence type="ECO:0000256" key="1">
    <source>
        <dbReference type="ARBA" id="ARBA00023015"/>
    </source>
</evidence>
<dbReference type="PRINTS" id="PR00455">
    <property type="entry name" value="HTHTETR"/>
</dbReference>
<reference evidence="7" key="1">
    <citation type="journal article" date="2019" name="Int. J. Syst. Evol. Microbiol.">
        <title>The Global Catalogue of Microorganisms (GCM) 10K type strain sequencing project: providing services to taxonomists for standard genome sequencing and annotation.</title>
        <authorList>
            <consortium name="The Broad Institute Genomics Platform"/>
            <consortium name="The Broad Institute Genome Sequencing Center for Infectious Disease"/>
            <person name="Wu L."/>
            <person name="Ma J."/>
        </authorList>
    </citation>
    <scope>NUCLEOTIDE SEQUENCE [LARGE SCALE GENOMIC DNA]</scope>
    <source>
        <strain evidence="7">CCUG 50754</strain>
    </source>
</reference>
<dbReference type="Proteomes" id="UP001597042">
    <property type="component" value="Unassembled WGS sequence"/>
</dbReference>
<dbReference type="InterPro" id="IPR036271">
    <property type="entry name" value="Tet_transcr_reg_TetR-rel_C_sf"/>
</dbReference>
<evidence type="ECO:0000313" key="7">
    <source>
        <dbReference type="Proteomes" id="UP001597042"/>
    </source>
</evidence>
<evidence type="ECO:0000256" key="2">
    <source>
        <dbReference type="ARBA" id="ARBA00023125"/>
    </source>
</evidence>